<evidence type="ECO:0000313" key="90">
    <source>
        <dbReference type="EMBL" id="QJV37115.1"/>
    </source>
</evidence>
<dbReference type="EMBL" id="DAAFVT010000002">
    <property type="protein sequence ID" value="HAB1721523.1"/>
    <property type="molecule type" value="Genomic_DNA"/>
</dbReference>
<evidence type="ECO:0000313" key="4">
    <source>
        <dbReference type="EMBL" id="EBM7864494.1"/>
    </source>
</evidence>
<evidence type="ECO:0000313" key="78">
    <source>
        <dbReference type="EMBL" id="HAE1678695.1"/>
    </source>
</evidence>
<evidence type="ECO:0000313" key="13">
    <source>
        <dbReference type="EMBL" id="EBO8930439.1"/>
    </source>
</evidence>
<dbReference type="EMBL" id="AAGEAS010000035">
    <property type="protein sequence ID" value="EBM9018154.1"/>
    <property type="molecule type" value="Genomic_DNA"/>
</dbReference>
<dbReference type="EMBL" id="DAAQZO010000029">
    <property type="protein sequence ID" value="HAE1585221.1"/>
    <property type="molecule type" value="Genomic_DNA"/>
</dbReference>
<dbReference type="EMBL" id="DAAWGW010000004">
    <property type="protein sequence ID" value="HAF7836615.1"/>
    <property type="molecule type" value="Genomic_DNA"/>
</dbReference>
<dbReference type="EMBL" id="DAAGQM010000029">
    <property type="protein sequence ID" value="HAB4152132.1"/>
    <property type="molecule type" value="Genomic_DNA"/>
</dbReference>
<dbReference type="EMBL" id="AAHTGE010000008">
    <property type="protein sequence ID" value="ECA0963034.1"/>
    <property type="molecule type" value="Genomic_DNA"/>
</dbReference>
<dbReference type="EMBL" id="DAAUEF010000008">
    <property type="protein sequence ID" value="HAF1326765.1"/>
    <property type="molecule type" value="Genomic_DNA"/>
</dbReference>
<dbReference type="EMBL" id="AAHQWV010000021">
    <property type="protein sequence ID" value="EBZ3639380.1"/>
    <property type="molecule type" value="Genomic_DNA"/>
</dbReference>
<dbReference type="EMBL" id="AAGDRP010000007">
    <property type="protein sequence ID" value="EBM7864494.1"/>
    <property type="molecule type" value="Genomic_DNA"/>
</dbReference>
<reference evidence="16" key="5">
    <citation type="submission" date="2018-09" db="EMBL/GenBank/DDBJ databases">
        <authorList>
            <person name="Ashton P.M."/>
            <person name="Dallman T."/>
            <person name="Nair S."/>
            <person name="De Pinna E."/>
            <person name="Peters T."/>
            <person name="Grant K."/>
        </authorList>
    </citation>
    <scope>NUCLEOTIDE SEQUENCE</scope>
    <source>
        <strain evidence="44">113036</strain>
        <strain evidence="16">464040</strain>
        <strain evidence="15">516951</strain>
        <strain evidence="22">563459</strain>
        <strain evidence="19">624378</strain>
        <strain evidence="26">707098</strain>
        <strain evidence="25">761617</strain>
    </source>
</reference>
<reference evidence="72" key="2">
    <citation type="submission" date="2018-07" db="EMBL/GenBank/DDBJ databases">
        <authorList>
            <consortium name="NCBI Pathogen Detection Project"/>
        </authorList>
    </citation>
    <scope>NUCLEOTIDE SEQUENCE</scope>
    <source>
        <strain evidence="84">07041415_broiler_meat_pESI_ESC-S_2007</strain>
        <strain evidence="72">09051564_79_broiler_meat_pESI_ESC-S_2009</strain>
        <strain evidence="56">11-6231</strain>
        <strain evidence="57">13-3055</strain>
        <strain evidence="83">14026835_human_pESI_CTX_M65_2014</strain>
        <strain evidence="58">Salmonella enterica</strain>
        <strain evidence="74">Sam_ff3851e3-f536-40fd-9773-2282a4e33e15</strain>
    </source>
</reference>
<evidence type="ECO:0000313" key="73">
    <source>
        <dbReference type="EMBL" id="HAC7053929.1"/>
    </source>
</evidence>
<evidence type="ECO:0000313" key="74">
    <source>
        <dbReference type="EMBL" id="HAE0014278.1"/>
    </source>
</evidence>
<dbReference type="GO" id="GO:0003700">
    <property type="term" value="F:DNA-binding transcription factor activity"/>
    <property type="evidence" value="ECO:0007669"/>
    <property type="project" value="InterPro"/>
</dbReference>
<dbReference type="AlphaFoldDB" id="A0A3R0DCI5"/>
<evidence type="ECO:0000313" key="6">
    <source>
        <dbReference type="EMBL" id="EBM9018154.1"/>
    </source>
</evidence>
<feature type="domain" description="HNH nuclease" evidence="2">
    <location>
        <begin position="62"/>
        <end position="103"/>
    </location>
</feature>
<evidence type="ECO:0000313" key="35">
    <source>
        <dbReference type="EMBL" id="ECU0947736.1"/>
    </source>
</evidence>
<dbReference type="EMBL" id="AAGJVM010000036">
    <property type="protein sequence ID" value="EBO8409852.1"/>
    <property type="molecule type" value="Genomic_DNA"/>
</dbReference>
<evidence type="ECO:0000313" key="61">
    <source>
        <dbReference type="EMBL" id="HAB3677158.1"/>
    </source>
</evidence>
<evidence type="ECO:0000313" key="84">
    <source>
        <dbReference type="EMBL" id="HAF0043877.1"/>
    </source>
</evidence>
<evidence type="ECO:0000313" key="83">
    <source>
        <dbReference type="EMBL" id="HAF0040114.1"/>
    </source>
</evidence>
<evidence type="ECO:0000313" key="29">
    <source>
        <dbReference type="EMBL" id="ECS9811846.1"/>
    </source>
</evidence>
<evidence type="ECO:0000313" key="5">
    <source>
        <dbReference type="EMBL" id="EBM8274059.1"/>
    </source>
</evidence>
<dbReference type="EMBL" id="DAAGQT010000002">
    <property type="protein sequence ID" value="HAB4171862.1"/>
    <property type="molecule type" value="Genomic_DNA"/>
</dbReference>
<dbReference type="GO" id="GO:0003677">
    <property type="term" value="F:DNA binding"/>
    <property type="evidence" value="ECO:0007669"/>
    <property type="project" value="InterPro"/>
</dbReference>
<evidence type="ECO:0000313" key="52">
    <source>
        <dbReference type="EMBL" id="EDH4946480.1"/>
    </source>
</evidence>
<evidence type="ECO:0000313" key="38">
    <source>
        <dbReference type="EMBL" id="ECV1007630.1"/>
    </source>
</evidence>
<dbReference type="EMBL" id="DAAHEK010000005">
    <property type="protein sequence ID" value="HAB5773995.1"/>
    <property type="molecule type" value="Genomic_DNA"/>
</dbReference>
<dbReference type="EMBL" id="AAGJUI010000012">
    <property type="protein sequence ID" value="EBO8479966.1"/>
    <property type="molecule type" value="Genomic_DNA"/>
</dbReference>
<evidence type="ECO:0000313" key="72">
    <source>
        <dbReference type="EMBL" id="HAC6551606.1"/>
    </source>
</evidence>
<evidence type="ECO:0000313" key="42">
    <source>
        <dbReference type="EMBL" id="ECY9478017.1"/>
    </source>
</evidence>
<dbReference type="EMBL" id="AAHWEZ010000020">
    <property type="protein sequence ID" value="ECB0125580.1"/>
    <property type="molecule type" value="Genomic_DNA"/>
</dbReference>
<evidence type="ECO:0000313" key="89">
    <source>
        <dbReference type="EMBL" id="QJV32487.1"/>
    </source>
</evidence>
<dbReference type="EMBL" id="CP052803">
    <property type="protein sequence ID" value="QJV37115.1"/>
    <property type="molecule type" value="Genomic_DNA"/>
</dbReference>
<dbReference type="EMBL" id="AAHYAN010000010">
    <property type="protein sequence ID" value="ECB5810500.1"/>
    <property type="molecule type" value="Genomic_DNA"/>
</dbReference>
<dbReference type="EMBL" id="AAKOVZ010000019">
    <property type="protein sequence ID" value="ECU0929515.1"/>
    <property type="molecule type" value="Genomic_DNA"/>
</dbReference>
<evidence type="ECO:0000313" key="18">
    <source>
        <dbReference type="EMBL" id="EBZ3765384.1"/>
    </source>
</evidence>
<evidence type="ECO:0000313" key="47">
    <source>
        <dbReference type="EMBL" id="EDB8944035.1"/>
    </source>
</evidence>
<evidence type="ECO:0000313" key="86">
    <source>
        <dbReference type="EMBL" id="HAF1347760.1"/>
    </source>
</evidence>
<dbReference type="EMBL" id="AAKYXH010000010">
    <property type="protein sequence ID" value="ECX1648031.1"/>
    <property type="molecule type" value="Genomic_DNA"/>
</dbReference>
<dbReference type="EMBL" id="DAAGSN010000059">
    <property type="protein sequence ID" value="HAB4385073.1"/>
    <property type="molecule type" value="Genomic_DNA"/>
</dbReference>
<dbReference type="EMBL" id="AAMETK010000009">
    <property type="protein sequence ID" value="EDG6139717.1"/>
    <property type="molecule type" value="Genomic_DNA"/>
</dbReference>
<evidence type="ECO:0000313" key="25">
    <source>
        <dbReference type="EMBL" id="ECD7998115.1"/>
    </source>
</evidence>
<dbReference type="EMBL" id="AALLAD010000011">
    <property type="protein sequence ID" value="EDA7188673.1"/>
    <property type="molecule type" value="Genomic_DNA"/>
</dbReference>
<dbReference type="EMBL" id="AAGJYV010000010">
    <property type="protein sequence ID" value="EBO8930439.1"/>
    <property type="molecule type" value="Genomic_DNA"/>
</dbReference>
<evidence type="ECO:0000313" key="65">
    <source>
        <dbReference type="EMBL" id="HAB4348988.1"/>
    </source>
</evidence>
<evidence type="ECO:0000313" key="22">
    <source>
        <dbReference type="EMBL" id="ECB0125580.1"/>
    </source>
</evidence>
<dbReference type="EMBL" id="AAKOZE010000012">
    <property type="protein sequence ID" value="ECU1304282.1"/>
    <property type="molecule type" value="Genomic_DNA"/>
</dbReference>
<evidence type="ECO:0000313" key="16">
    <source>
        <dbReference type="EMBL" id="EBY7802561.1"/>
    </source>
</evidence>
<name>A0A3R0DCI5_SALIN</name>
<accession>A0A3R0DCI5</accession>
<dbReference type="Proteomes" id="UP000839930">
    <property type="component" value="Unassembled WGS sequence"/>
</dbReference>
<evidence type="ECO:0000313" key="77">
    <source>
        <dbReference type="EMBL" id="HAE1618067.1"/>
    </source>
</evidence>
<dbReference type="EMBL" id="DAAMKJ010000004">
    <property type="protein sequence ID" value="HAC7053929.1"/>
    <property type="molecule type" value="Genomic_DNA"/>
</dbReference>
<evidence type="ECO:0000313" key="46">
    <source>
        <dbReference type="EMBL" id="EDB8896073.1"/>
    </source>
</evidence>
<dbReference type="EMBL" id="DAAGMV010000006">
    <property type="protein sequence ID" value="HAB3717301.1"/>
    <property type="molecule type" value="Genomic_DNA"/>
</dbReference>
<dbReference type="EMBL" id="AAHPAG010000041">
    <property type="protein sequence ID" value="EBY7802561.1"/>
    <property type="molecule type" value="Genomic_DNA"/>
</dbReference>
<dbReference type="EMBL" id="DAAGVG010000001">
    <property type="protein sequence ID" value="HAB4695273.1"/>
    <property type="molecule type" value="Genomic_DNA"/>
</dbReference>
<evidence type="ECO:0000313" key="41">
    <source>
        <dbReference type="EMBL" id="ECX1648031.1"/>
    </source>
</evidence>
<evidence type="ECO:0000313" key="55">
    <source>
        <dbReference type="EMBL" id="EDI6533697.1"/>
    </source>
</evidence>
<dbReference type="EMBL" id="AALOZA010000009">
    <property type="protein sequence ID" value="EDB8896073.1"/>
    <property type="molecule type" value="Genomic_DNA"/>
</dbReference>
<dbReference type="EMBL" id="DAAAKK010000009">
    <property type="protein sequence ID" value="HAA0874766.1"/>
    <property type="molecule type" value="Genomic_DNA"/>
</dbReference>
<dbReference type="EMBL" id="AAMEVE010000008">
    <property type="protein sequence ID" value="EDG6335234.1"/>
    <property type="molecule type" value="Genomic_DNA"/>
</dbReference>
<dbReference type="EMBL" id="AAMLRT010000009">
    <property type="protein sequence ID" value="EDI6533697.1"/>
    <property type="molecule type" value="Genomic_DNA"/>
</dbReference>
<evidence type="ECO:0000313" key="7">
    <source>
        <dbReference type="EMBL" id="EBO1796829.1"/>
    </source>
</evidence>
<evidence type="ECO:0000313" key="54">
    <source>
        <dbReference type="EMBL" id="EDI2672225.1"/>
    </source>
</evidence>
<evidence type="ECO:0000313" key="14">
    <source>
        <dbReference type="EMBL" id="EBO9086126.1"/>
    </source>
</evidence>
<evidence type="ECO:0000313" key="44">
    <source>
        <dbReference type="EMBL" id="EDA7188673.1"/>
    </source>
</evidence>
<dbReference type="Pfam" id="PF13392">
    <property type="entry name" value="HNH_3"/>
    <property type="match status" value="1"/>
</dbReference>
<dbReference type="EMBL" id="AALSGV010000009">
    <property type="protein sequence ID" value="EDC8472752.1"/>
    <property type="molecule type" value="Genomic_DNA"/>
</dbReference>
<dbReference type="EMBL" id="DAARBA010000002">
    <property type="protein sequence ID" value="HAE1678695.1"/>
    <property type="molecule type" value="Genomic_DNA"/>
</dbReference>
<dbReference type="InterPro" id="IPR036955">
    <property type="entry name" value="AP2/ERF_dom_sf"/>
</dbReference>
<evidence type="ECO:0000313" key="62">
    <source>
        <dbReference type="EMBL" id="HAB3717301.1"/>
    </source>
</evidence>
<evidence type="ECO:0000259" key="2">
    <source>
        <dbReference type="Pfam" id="PF13392"/>
    </source>
</evidence>
<dbReference type="EMBL" id="AAKSJL010000006">
    <property type="protein sequence ID" value="ECV5410127.1"/>
    <property type="molecule type" value="Genomic_DNA"/>
</dbReference>
<feature type="region of interest" description="Disordered" evidence="1">
    <location>
        <begin position="100"/>
        <end position="122"/>
    </location>
</feature>
<dbReference type="EMBL" id="AAHUFL010000006">
    <property type="protein sequence ID" value="ECA3971183.1"/>
    <property type="molecule type" value="Genomic_DNA"/>
</dbReference>
<evidence type="ECO:0000313" key="10">
    <source>
        <dbReference type="EMBL" id="EBO8479966.1"/>
    </source>
</evidence>
<dbReference type="EMBL" id="AALOZJ010000027">
    <property type="protein sequence ID" value="EDB8944035.1"/>
    <property type="molecule type" value="Genomic_DNA"/>
</dbReference>
<dbReference type="EMBL" id="AAFZEX010000006">
    <property type="protein sequence ID" value="EBL4735750.1"/>
    <property type="molecule type" value="Genomic_DNA"/>
</dbReference>
<dbReference type="EMBL" id="DAASGO010000009">
    <property type="protein sequence ID" value="HAE5433174.1"/>
    <property type="molecule type" value="Genomic_DNA"/>
</dbReference>
<dbReference type="EMBL" id="DAASGW010000011">
    <property type="protein sequence ID" value="HAE5470398.1"/>
    <property type="molecule type" value="Genomic_DNA"/>
</dbReference>
<dbReference type="EMBL" id="DAAWEB010000001">
    <property type="protein sequence ID" value="HAF7562601.1"/>
    <property type="molecule type" value="Genomic_DNA"/>
</dbReference>
<evidence type="ECO:0000313" key="34">
    <source>
        <dbReference type="EMBL" id="ECU0929515.1"/>
    </source>
</evidence>
<dbReference type="EMBL" id="AAMHVA010000016">
    <property type="protein sequence ID" value="EDH4946480.1"/>
    <property type="molecule type" value="Genomic_DNA"/>
</dbReference>
<evidence type="ECO:0000313" key="75">
    <source>
        <dbReference type="EMBL" id="HAE1342409.1"/>
    </source>
</evidence>
<evidence type="ECO:0000313" key="28">
    <source>
        <dbReference type="EMBL" id="ECS9069254.1"/>
    </source>
</evidence>
<evidence type="ECO:0000313" key="43">
    <source>
        <dbReference type="EMBL" id="ECZ8877778.1"/>
    </source>
</evidence>
<evidence type="ECO:0000313" key="58">
    <source>
        <dbReference type="EMBL" id="HAB1676972.1"/>
    </source>
</evidence>
<evidence type="ECO:0000313" key="80">
    <source>
        <dbReference type="EMBL" id="HAE5433174.1"/>
    </source>
</evidence>
<dbReference type="EMBL" id="AAKLIB010000014">
    <property type="protein sequence ID" value="ECS9811846.1"/>
    <property type="molecule type" value="Genomic_DNA"/>
</dbReference>
<evidence type="ECO:0000313" key="20">
    <source>
        <dbReference type="EMBL" id="ECA0963034.1"/>
    </source>
</evidence>
<dbReference type="GO" id="GO:0004519">
    <property type="term" value="F:endonuclease activity"/>
    <property type="evidence" value="ECO:0007669"/>
    <property type="project" value="UniProtKB-KW"/>
</dbReference>
<dbReference type="Gene3D" id="3.30.730.10">
    <property type="entry name" value="AP2/ERF domain"/>
    <property type="match status" value="1"/>
</dbReference>
<evidence type="ECO:0000313" key="17">
    <source>
        <dbReference type="EMBL" id="EBZ3639380.1"/>
    </source>
</evidence>
<organism evidence="8">
    <name type="scientific">Salmonella infantis</name>
    <dbReference type="NCBI Taxonomy" id="595"/>
    <lineage>
        <taxon>Bacteria</taxon>
        <taxon>Pseudomonadati</taxon>
        <taxon>Pseudomonadota</taxon>
        <taxon>Gammaproteobacteria</taxon>
        <taxon>Enterobacterales</taxon>
        <taxon>Enterobacteriaceae</taxon>
        <taxon>Salmonella</taxon>
    </lineage>
</organism>
<evidence type="ECO:0000313" key="59">
    <source>
        <dbReference type="EMBL" id="HAB1721523.1"/>
    </source>
</evidence>
<keyword evidence="8" id="KW-0540">Nuclease</keyword>
<evidence type="ECO:0000313" key="48">
    <source>
        <dbReference type="EMBL" id="EDC8472752.1"/>
    </source>
</evidence>
<evidence type="ECO:0000313" key="67">
    <source>
        <dbReference type="EMBL" id="HAB4533302.1"/>
    </source>
</evidence>
<dbReference type="EMBL" id="DAAGMO010000004">
    <property type="protein sequence ID" value="HAB3677158.1"/>
    <property type="molecule type" value="Genomic_DNA"/>
</dbReference>
<evidence type="ECO:0000313" key="63">
    <source>
        <dbReference type="EMBL" id="HAB4152132.1"/>
    </source>
</evidence>
<evidence type="ECO:0000313" key="21">
    <source>
        <dbReference type="EMBL" id="ECA3971183.1"/>
    </source>
</evidence>
<evidence type="ECO:0000313" key="37">
    <source>
        <dbReference type="EMBL" id="ECU2845956.1"/>
    </source>
</evidence>
<dbReference type="EMBL" id="DAAHDX010000003">
    <property type="protein sequence ID" value="HAB5733445.1"/>
    <property type="molecule type" value="Genomic_DNA"/>
</dbReference>
<dbReference type="InterPro" id="IPR003615">
    <property type="entry name" value="HNH_nuc"/>
</dbReference>
<evidence type="ECO:0000313" key="71">
    <source>
        <dbReference type="EMBL" id="HAB5773995.1"/>
    </source>
</evidence>
<dbReference type="EMBL" id="AAKOWC010000014">
    <property type="protein sequence ID" value="ECU0947736.1"/>
    <property type="molecule type" value="Genomic_DNA"/>
</dbReference>
<dbReference type="EMBL" id="AAKLTB010000009">
    <property type="protein sequence ID" value="ECT1139144.1"/>
    <property type="molecule type" value="Genomic_DNA"/>
</dbReference>
<dbReference type="EMBL" id="AAGJWD010000007">
    <property type="protein sequence ID" value="EBO8614040.1"/>
    <property type="molecule type" value="Genomic_DNA"/>
</dbReference>
<dbReference type="EMBL" id="DAASNY010000003">
    <property type="protein sequence ID" value="HAE6306394.1"/>
    <property type="molecule type" value="Genomic_DNA"/>
</dbReference>
<sequence>MPKKRPIEERFWEKVDKRGDDECWIWLGATIQPGGGRHIKPQIYGKIAGPRTPAGRVFWSSHRLSWFLKYGDIPPGMLVDHKCHNTLCVNPSHLRLVTPKQNSENREGPAITRNSSGKRGVRWNPQVGKWHACYSHNGKAHCVGFFDDLEEAAEAARRARNKVFTHNDADRF</sequence>
<dbReference type="EMBL" id="AAKOVI010000035">
    <property type="protein sequence ID" value="ECU0850317.1"/>
    <property type="molecule type" value="Genomic_DNA"/>
</dbReference>
<dbReference type="EMBL" id="DAAQMX010000050">
    <property type="protein sequence ID" value="HAE0014278.1"/>
    <property type="molecule type" value="Genomic_DNA"/>
</dbReference>
<dbReference type="EMBL" id="DAAAAF010000046">
    <property type="protein sequence ID" value="HAA0034323.1"/>
    <property type="molecule type" value="Genomic_DNA"/>
</dbReference>
<evidence type="ECO:0000313" key="15">
    <source>
        <dbReference type="EMBL" id="EBX3963899.1"/>
    </source>
</evidence>
<dbReference type="EMBL" id="AAHQZD010000021">
    <property type="protein sequence ID" value="EBZ3923657.1"/>
    <property type="molecule type" value="Genomic_DNA"/>
</dbReference>
<dbReference type="EMBL" id="AAKLCC010000016">
    <property type="protein sequence ID" value="ECS9069254.1"/>
    <property type="molecule type" value="Genomic_DNA"/>
</dbReference>
<reference evidence="8" key="6">
    <citation type="submission" date="2019-06" db="EMBL/GenBank/DDBJ databases">
        <authorList>
            <consortium name="GenomeTrakr network: Whole genome sequencing for foodborne pathogen traceback"/>
        </authorList>
    </citation>
    <scope>NUCLEOTIDE SEQUENCE</scope>
    <source>
        <strain evidence="45">CFSAN037700</strain>
        <strain evidence="46">CFSAN037709</strain>
        <strain evidence="47">CFSAN037722</strain>
        <strain evidence="28">FSIS11809892</strain>
        <strain evidence="33">FSIS11809959</strain>
        <strain evidence="34">FSIS11810047</strain>
        <strain evidence="35">FSIS11810049</strain>
        <strain evidence="29">FSIS11810308</strain>
        <strain evidence="40">FSIS11811714</strain>
        <strain evidence="10">FSIS11813724</strain>
        <strain evidence="18">FSIS11814551</strain>
        <strain evidence="17">FSIS11814560</strain>
        <strain evidence="5">FSIS11919071</strain>
        <strain evidence="8">FSIS11919895</strain>
        <strain evidence="3">FSIS11920420</strain>
        <strain evidence="27">FSIS11920791</strain>
        <strain evidence="41">FSIS1504604</strain>
        <strain evidence="42">FSIS1505305</strain>
        <strain evidence="48">FSIS1607987</strain>
        <strain evidence="50">FSIS1700006</strain>
        <strain evidence="53">FSIS1701215</strain>
        <strain evidence="54">FSIS1701557</strain>
        <strain evidence="55">FSIS1702006</strain>
        <strain evidence="51">FSIS1710673</strain>
        <strain evidence="32">FSIS21821670</strain>
        <strain evidence="36">FSIS21821799</strain>
        <strain evidence="38">FSIS21821917</strain>
        <strain evidence="31">FSIS21822115</strain>
        <strain evidence="21">FSIS21823005</strain>
        <strain evidence="11">FSIS21823015</strain>
        <strain evidence="9">FSIS21823046</strain>
        <strain evidence="23">FSIS21923374</strain>
        <strain evidence="24">FSIS21923591</strain>
        <strain evidence="13">FSIS21923917</strain>
        <strain evidence="39">FSIS31800552</strain>
        <strain evidence="30">FSIS31800621</strain>
        <strain evidence="37">FSIS31800750</strain>
        <strain evidence="20">FSIS31801318</strain>
        <strain evidence="4">FSIS31901417</strain>
        <strain evidence="7">FSIS31901572</strain>
        <strain evidence="14">FSIS31901849</strain>
    </source>
</reference>
<evidence type="ECO:0000313" key="36">
    <source>
        <dbReference type="EMBL" id="ECU1304282.1"/>
    </source>
</evidence>
<evidence type="ECO:0000313" key="85">
    <source>
        <dbReference type="EMBL" id="HAF1326765.1"/>
    </source>
</evidence>
<dbReference type="EMBL" id="CP052801">
    <property type="protein sequence ID" value="QJV32487.1"/>
    <property type="molecule type" value="Genomic_DNA"/>
</dbReference>
<dbReference type="EMBL" id="AALGHN010000009">
    <property type="protein sequence ID" value="ECY9478017.1"/>
    <property type="molecule type" value="Genomic_DNA"/>
</dbReference>
<dbReference type="EMBL" id="AALIFF010000037">
    <property type="protein sequence ID" value="ECZ8877778.1"/>
    <property type="molecule type" value="Genomic_DNA"/>
</dbReference>
<dbReference type="EMBL" id="AALOYY010000009">
    <property type="protein sequence ID" value="EDB8862992.1"/>
    <property type="molecule type" value="Genomic_DNA"/>
</dbReference>
<evidence type="ECO:0000313" key="45">
    <source>
        <dbReference type="EMBL" id="EDB8862992.1"/>
    </source>
</evidence>
<dbReference type="EMBL" id="DAAGSG010000054">
    <property type="protein sequence ID" value="HAB4348988.1"/>
    <property type="molecule type" value="Genomic_DNA"/>
</dbReference>
<evidence type="ECO:0000313" key="40">
    <source>
        <dbReference type="EMBL" id="ECV5410127.1"/>
    </source>
</evidence>
<dbReference type="EMBL" id="DAAGTV010000027">
    <property type="protein sequence ID" value="HAB4533302.1"/>
    <property type="molecule type" value="Genomic_DNA"/>
</dbReference>
<evidence type="ECO:0000313" key="66">
    <source>
        <dbReference type="EMBL" id="HAB4385073.1"/>
    </source>
</evidence>
<dbReference type="EMBL" id="AAKSRR010000018">
    <property type="protein sequence ID" value="ECV1007630.1"/>
    <property type="molecule type" value="Genomic_DNA"/>
</dbReference>
<evidence type="ECO:0000313" key="30">
    <source>
        <dbReference type="EMBL" id="ECT1139144.1"/>
    </source>
</evidence>
<dbReference type="EMBL" id="DAAMGN010000003">
    <property type="protein sequence ID" value="HAC6551606.1"/>
    <property type="molecule type" value="Genomic_DNA"/>
</dbReference>
<evidence type="ECO:0000313" key="53">
    <source>
        <dbReference type="EMBL" id="EDH8388120.1"/>
    </source>
</evidence>
<evidence type="ECO:0000313" key="33">
    <source>
        <dbReference type="EMBL" id="ECU0850317.1"/>
    </source>
</evidence>
<dbReference type="Gene3D" id="3.90.75.20">
    <property type="match status" value="1"/>
</dbReference>
<dbReference type="EMBL" id="AAGDVW010000020">
    <property type="protein sequence ID" value="EBM8274059.1"/>
    <property type="molecule type" value="Genomic_DNA"/>
</dbReference>
<evidence type="ECO:0000313" key="57">
    <source>
        <dbReference type="EMBL" id="HAA0874766.1"/>
    </source>
</evidence>
<evidence type="ECO:0000313" key="69">
    <source>
        <dbReference type="EMBL" id="HAB5560169.1"/>
    </source>
</evidence>
<proteinExistence type="predicted"/>
<dbReference type="EMBL" id="DAAUEJ010000004">
    <property type="protein sequence ID" value="HAF1347760.1"/>
    <property type="molecule type" value="Genomic_DNA"/>
</dbReference>
<dbReference type="EMBL" id="AAIGEA010000007">
    <property type="protein sequence ID" value="ECD8864344.1"/>
    <property type="molecule type" value="Genomic_DNA"/>
</dbReference>
<evidence type="ECO:0000313" key="87">
    <source>
        <dbReference type="EMBL" id="HAF7562601.1"/>
    </source>
</evidence>
<dbReference type="EMBL" id="DAAFWO010000002">
    <property type="protein sequence ID" value="HAB1819716.1"/>
    <property type="molecule type" value="Genomic_DNA"/>
</dbReference>
<evidence type="ECO:0000313" key="9">
    <source>
        <dbReference type="EMBL" id="EBO8409852.1"/>
    </source>
</evidence>
<reference evidence="52" key="4">
    <citation type="submission" date="2018-07" db="EMBL/GenBank/DDBJ databases">
        <authorList>
            <consortium name="PulseNet: The National Subtyping Network for Foodborne Disease Surveillance"/>
            <person name="Tarr C.L."/>
            <person name="Trees E."/>
            <person name="Katz L.S."/>
            <person name="Carleton-Romer H.A."/>
            <person name="Stroika S."/>
            <person name="Kucerova Z."/>
            <person name="Roache K.F."/>
            <person name="Sabol A.L."/>
            <person name="Besser J."/>
            <person name="Gerner-Smidt P."/>
        </authorList>
    </citation>
    <scope>NUCLEOTIDE SEQUENCE</scope>
    <source>
        <strain evidence="52">PNUSAS013018</strain>
    </source>
</reference>
<dbReference type="InterPro" id="IPR016177">
    <property type="entry name" value="DNA-bd_dom_sf"/>
</dbReference>
<dbReference type="EMBL" id="AAHQXU010000014">
    <property type="protein sequence ID" value="EBZ3765384.1"/>
    <property type="molecule type" value="Genomic_DNA"/>
</dbReference>
<dbReference type="EMBL" id="AAGJYK010000020">
    <property type="protein sequence ID" value="EBO8903167.1"/>
    <property type="molecule type" value="Genomic_DNA"/>
</dbReference>
<dbReference type="EMBL" id="AAHLCX010000004">
    <property type="protein sequence ID" value="EBX3963899.1"/>
    <property type="molecule type" value="Genomic_DNA"/>
</dbReference>
<keyword evidence="8" id="KW-0378">Hydrolase</keyword>
<evidence type="ECO:0000313" key="81">
    <source>
        <dbReference type="EMBL" id="HAE5470398.1"/>
    </source>
</evidence>
<dbReference type="EMBL" id="AAGHXE010000006">
    <property type="protein sequence ID" value="EBO2478011.1"/>
    <property type="molecule type" value="Genomic_DNA"/>
</dbReference>
<dbReference type="EMBL" id="AAHXAP010000005">
    <property type="protein sequence ID" value="ECB2700706.1"/>
    <property type="molecule type" value="Genomic_DNA"/>
</dbReference>
<protein>
    <submittedName>
        <fullName evidence="8">HNH endonuclease</fullName>
    </submittedName>
</protein>
<dbReference type="EMBL" id="AAKSCF010000010">
    <property type="protein sequence ID" value="ECV3262879.1"/>
    <property type="molecule type" value="Genomic_DNA"/>
</dbReference>
<evidence type="ECO:0000313" key="82">
    <source>
        <dbReference type="EMBL" id="HAE6306394.1"/>
    </source>
</evidence>
<evidence type="ECO:0000313" key="8">
    <source>
        <dbReference type="EMBL" id="EBO2478011.1"/>
    </source>
</evidence>
<evidence type="ECO:0000313" key="39">
    <source>
        <dbReference type="EMBL" id="ECV3262879.1"/>
    </source>
</evidence>
<reference evidence="43" key="3">
    <citation type="submission" date="2018-07" db="EMBL/GenBank/DDBJ databases">
        <authorList>
            <consortium name="NARMS: The National Antimicrobial Resistance Monitoring System"/>
        </authorList>
    </citation>
    <scope>NUCLEOTIDE SEQUENCE</scope>
    <source>
        <strain evidence="12">FSIS11919428</strain>
        <strain evidence="6">FSIS11919680</strain>
        <strain evidence="43">FSIS1605484</strain>
        <strain evidence="49">FSIS1710722</strain>
    </source>
</reference>
<evidence type="ECO:0000256" key="1">
    <source>
        <dbReference type="SAM" id="MobiDB-lite"/>
    </source>
</evidence>
<dbReference type="EMBL" id="DAAHDC010000046">
    <property type="protein sequence ID" value="HAB5560169.1"/>
    <property type="molecule type" value="Genomic_DNA"/>
</dbReference>
<evidence type="ECO:0000313" key="11">
    <source>
        <dbReference type="EMBL" id="EBO8614040.1"/>
    </source>
</evidence>
<evidence type="ECO:0000313" key="76">
    <source>
        <dbReference type="EMBL" id="HAE1585221.1"/>
    </source>
</evidence>
<evidence type="ECO:0000313" key="56">
    <source>
        <dbReference type="EMBL" id="HAA0034323.1"/>
    </source>
</evidence>
<evidence type="ECO:0000313" key="70">
    <source>
        <dbReference type="EMBL" id="HAB5733445.1"/>
    </source>
</evidence>
<gene>
    <name evidence="44" type="ORF">A3T68_07940</name>
    <name evidence="41" type="ORF">APS00_14870</name>
    <name evidence="42" type="ORF">AVV94_15555</name>
    <name evidence="43" type="ORF">AYO59_21875</name>
    <name evidence="49" type="ORF">B6H83_16325</name>
    <name evidence="50" type="ORF">B7096_16195</name>
    <name evidence="51" type="ORF">B7906_15880</name>
    <name evidence="45" type="ORF">BCO02_14750</name>
    <name evidence="46" type="ORF">BCO11_15555</name>
    <name evidence="47" type="ORF">BCO24_21830</name>
    <name evidence="48" type="ORF">BKZ14_16160</name>
    <name evidence="52" type="ORF">CBY70_13735</name>
    <name evidence="53" type="ORF">CCQ00_15070</name>
    <name evidence="54" type="ORF">CDE48_14865</name>
    <name evidence="55" type="ORF">CFG52_15385</name>
    <name evidence="31" type="ORF">D4Q57_10425</name>
    <name evidence="10" type="ORF">D6191_06300</name>
    <name evidence="16" type="ORF">D6K77_20420</name>
    <name evidence="90" type="ORF">D7G20_07050</name>
    <name evidence="89" type="ORF">D7G23_07240</name>
    <name evidence="32" type="ORF">DK644_02970</name>
    <name evidence="33" type="ORF">DK658_17845</name>
    <name evidence="28" type="ORF">DKR80_11735</name>
    <name evidence="34" type="ORF">DML76_12870</name>
    <name evidence="35" type="ORF">DML78_08265</name>
    <name evidence="36" type="ORF">DN939_07690</name>
    <name evidence="29" type="ORF">DNT91_09015</name>
    <name evidence="39" type="ORF">DOG78_11760</name>
    <name evidence="15" type="ORF">DRV51_08500</name>
    <name evidence="30" type="ORF">DTE60_04505</name>
    <name evidence="40" type="ORF">DUG45_06700</name>
    <name evidence="37" type="ORF">DVE59_12075</name>
    <name evidence="38" type="ORF">DZ830_15625</name>
    <name evidence="5" type="ORF">E3C53_13620</name>
    <name evidence="26" type="ORF">E4A09_09635</name>
    <name evidence="12" type="ORF">E4S80_14410</name>
    <name evidence="6" type="ORF">E5861_21610</name>
    <name evidence="13" type="ORF">E7893_10945</name>
    <name evidence="8" type="ORF">E9406_02750</name>
    <name evidence="17" type="ORF">EAY49_15335</name>
    <name evidence="18" type="ORF">EAY59_09465</name>
    <name evidence="19" type="ORF">EBC42_18450</name>
    <name evidence="20" type="ORF">EI356_16475</name>
    <name evidence="11" type="ORF">EK920_07515</name>
    <name evidence="21" type="ORF">EKK94_08405</name>
    <name evidence="9" type="ORF">EM927_19200</name>
    <name evidence="4" type="ORF">EQ866_13415</name>
    <name evidence="22" type="ORF">EUQ70_18460</name>
    <name evidence="23" type="ORF">EVX96_04510</name>
    <name evidence="7" type="ORF">EX903_04600</name>
    <name evidence="24" type="ORF">EZK84_09735</name>
    <name evidence="14" type="ORF">FA731_13105</name>
    <name evidence="27" type="ORF">FD413_13985</name>
    <name evidence="3" type="ORF">FDA00_06745</name>
    <name evidence="25" type="ORF">FKX15_19840</name>
    <name evidence="72" type="ORF">G0B50_10410</name>
    <name evidence="73" type="ORF">G0E12_11310</name>
    <name evidence="74" type="ORF">G2278_19360</name>
    <name evidence="75" type="ORF">G2961_00265</name>
    <name evidence="77" type="ORF">G2983_11845</name>
    <name evidence="79" type="ORF">G3333_000662</name>
    <name evidence="76" type="ORF">G3A17_07080</name>
    <name evidence="78" type="ORF">G3A25_01005</name>
    <name evidence="84" type="ORF">G4216_002002</name>
    <name evidence="83" type="ORF">G4217_003083</name>
    <name evidence="81" type="ORF">G4H61_001423</name>
    <name evidence="82" type="ORF">G4J40_001481</name>
    <name evidence="80" type="ORF">G4K06_001446</name>
    <name evidence="87" type="ORF">G9266_000170</name>
    <name evidence="88" type="ORF">G9344_001051</name>
    <name evidence="86" type="ORF">G9F95_001153</name>
    <name evidence="85" type="ORF">G9G59_002999</name>
    <name evidence="69" type="ORF">GB175_13705</name>
    <name evidence="70" type="ORF">GB230_09220</name>
    <name evidence="66" type="ORF">GB408_12390</name>
    <name evidence="71" type="ORF">GB553_11195</name>
    <name evidence="61" type="ORF">GBW26_09365</name>
    <name evidence="62" type="ORF">GBW98_11505</name>
    <name evidence="63" type="ORF">GBX42_23570</name>
    <name evidence="59" type="ORF">GBX99_07405</name>
    <name evidence="64" type="ORF">GBY47_06055</name>
    <name evidence="58" type="ORF">GBY48_07405</name>
    <name evidence="60" type="ORF">GBY90_06980</name>
    <name evidence="68" type="ORF">GBY91_00810</name>
    <name evidence="67" type="ORF">GBZ01_16920</name>
    <name evidence="65" type="ORF">GBZ23_13080</name>
    <name evidence="56" type="ORF">GDG83_18320</name>
    <name evidence="57" type="ORF">GDL33_15120</name>
</gene>
<dbReference type="EMBL" id="AAJEAI010000008">
    <property type="protein sequence ID" value="ECK9183763.1"/>
    <property type="molecule type" value="Genomic_DNA"/>
</dbReference>
<evidence type="ECO:0000313" key="27">
    <source>
        <dbReference type="EMBL" id="ECK9183763.1"/>
    </source>
</evidence>
<evidence type="ECO:0000313" key="32">
    <source>
        <dbReference type="EMBL" id="ECU0725930.1"/>
    </source>
</evidence>
<dbReference type="EMBL" id="AAKOUH010000004">
    <property type="protein sequence ID" value="ECU0725930.1"/>
    <property type="molecule type" value="Genomic_DNA"/>
</dbReference>
<evidence type="ECO:0000313" key="24">
    <source>
        <dbReference type="EMBL" id="ECB5810500.1"/>
    </source>
</evidence>
<evidence type="ECO:0000313" key="26">
    <source>
        <dbReference type="EMBL" id="ECD8864344.1"/>
    </source>
</evidence>
<dbReference type="EMBL" id="AAKMPT010000016">
    <property type="protein sequence ID" value="ECT3914730.1"/>
    <property type="molecule type" value="Genomic_DNA"/>
</dbReference>
<dbReference type="InterPro" id="IPR044925">
    <property type="entry name" value="His-Me_finger_sf"/>
</dbReference>
<dbReference type="EMBL" id="AAMDBK010000018">
    <property type="protein sequence ID" value="EDG1266386.1"/>
    <property type="molecule type" value="Genomic_DNA"/>
</dbReference>
<dbReference type="EMBL" id="AAIFWQ010000022">
    <property type="protein sequence ID" value="ECD7998115.1"/>
    <property type="molecule type" value="Genomic_DNA"/>
</dbReference>
<evidence type="ECO:0000313" key="19">
    <source>
        <dbReference type="EMBL" id="EBZ3923657.1"/>
    </source>
</evidence>
<evidence type="ECO:0000313" key="31">
    <source>
        <dbReference type="EMBL" id="ECT3914730.1"/>
    </source>
</evidence>
<evidence type="ECO:0000313" key="68">
    <source>
        <dbReference type="EMBL" id="HAB4695273.1"/>
    </source>
</evidence>
<evidence type="ECO:0000313" key="12">
    <source>
        <dbReference type="EMBL" id="EBO8903167.1"/>
    </source>
</evidence>
<dbReference type="EMBL" id="AAMKJR010000008">
    <property type="protein sequence ID" value="EDI2672225.1"/>
    <property type="molecule type" value="Genomic_DNA"/>
</dbReference>
<evidence type="ECO:0000313" key="88">
    <source>
        <dbReference type="EMBL" id="HAF7836615.1"/>
    </source>
</evidence>
<dbReference type="SUPFAM" id="SSF54171">
    <property type="entry name" value="DNA-binding domain"/>
    <property type="match status" value="1"/>
</dbReference>
<dbReference type="EMBL" id="DAAQYB010000001">
    <property type="protein sequence ID" value="HAE1342409.1"/>
    <property type="molecule type" value="Genomic_DNA"/>
</dbReference>
<evidence type="ECO:0000313" key="64">
    <source>
        <dbReference type="EMBL" id="HAB4171862.1"/>
    </source>
</evidence>
<dbReference type="EMBL" id="AAGHRN010000003">
    <property type="protein sequence ID" value="EBO1796829.1"/>
    <property type="molecule type" value="Genomic_DNA"/>
</dbReference>
<reference evidence="89" key="7">
    <citation type="submission" date="2020-04" db="EMBL/GenBank/DDBJ databases">
        <title>The Salmonella enterica Resistant Infantis in Poultry (RIP) Clone Continues to Spread and Recombine in the United States.</title>
        <authorList>
            <person name="Tyson G.H."/>
            <person name="Li C."/>
            <person name="Harrison L."/>
            <person name="Martin G."/>
            <person name="Hsu C.-H."/>
            <person name="Tate H."/>
            <person name="Tran T.-T.T."/>
            <person name="Strain E."/>
            <person name="Zhao S."/>
        </authorList>
    </citation>
    <scope>NUCLEOTIDE SEQUENCE</scope>
    <source>
        <strain evidence="90">CVM N17S973</strain>
        <strain evidence="89">CVM N17S976</strain>
    </source>
</reference>
<dbReference type="EMBL" id="AAKPLR010000018">
    <property type="protein sequence ID" value="ECU2845956.1"/>
    <property type="molecule type" value="Genomic_DNA"/>
</dbReference>
<keyword evidence="8" id="KW-0255">Endonuclease</keyword>
<dbReference type="EMBL" id="DAATTN010000003">
    <property type="protein sequence ID" value="HAF0043877.1"/>
    <property type="molecule type" value="Genomic_DNA"/>
</dbReference>
<dbReference type="SUPFAM" id="SSF54060">
    <property type="entry name" value="His-Me finger endonucleases"/>
    <property type="match status" value="1"/>
</dbReference>
<evidence type="ECO:0000313" key="60">
    <source>
        <dbReference type="EMBL" id="HAB1819716.1"/>
    </source>
</evidence>
<evidence type="ECO:0000313" key="23">
    <source>
        <dbReference type="EMBL" id="ECB2700706.1"/>
    </source>
</evidence>
<evidence type="ECO:0000313" key="3">
    <source>
        <dbReference type="EMBL" id="EBL4735750.1"/>
    </source>
</evidence>
<dbReference type="EMBL" id="DAAFVM010000002">
    <property type="protein sequence ID" value="HAB1676972.1"/>
    <property type="molecule type" value="Genomic_DNA"/>
</dbReference>
<evidence type="ECO:0000313" key="79">
    <source>
        <dbReference type="EMBL" id="HAE2605804.1"/>
    </source>
</evidence>
<evidence type="ECO:0000313" key="49">
    <source>
        <dbReference type="EMBL" id="EDG1266386.1"/>
    </source>
</evidence>
<dbReference type="EMBL" id="DAATTM010000009">
    <property type="protein sequence ID" value="HAF0040114.1"/>
    <property type="molecule type" value="Genomic_DNA"/>
</dbReference>
<dbReference type="EMBL" id="DAARAM010000006">
    <property type="protein sequence ID" value="HAE1618067.1"/>
    <property type="molecule type" value="Genomic_DNA"/>
</dbReference>
<dbReference type="EMBL" id="DAARIV010000002">
    <property type="protein sequence ID" value="HAE2605804.1"/>
    <property type="molecule type" value="Genomic_DNA"/>
</dbReference>
<dbReference type="EMBL" id="AAMIZD010000009">
    <property type="protein sequence ID" value="EDH8388120.1"/>
    <property type="molecule type" value="Genomic_DNA"/>
</dbReference>
<evidence type="ECO:0000313" key="50">
    <source>
        <dbReference type="EMBL" id="EDG6139717.1"/>
    </source>
</evidence>
<dbReference type="EMBL" id="AAGKAB010000019">
    <property type="protein sequence ID" value="EBO9086126.1"/>
    <property type="molecule type" value="Genomic_DNA"/>
</dbReference>
<reference evidence="56" key="1">
    <citation type="journal article" date="2018" name="Genome Biol.">
        <title>SKESA: strategic k-mer extension for scrupulous assemblies.</title>
        <authorList>
            <person name="Souvorov A."/>
            <person name="Agarwala R."/>
            <person name="Lipman D.J."/>
        </authorList>
    </citation>
    <scope>NUCLEOTIDE SEQUENCE</scope>
    <source>
        <strain evidence="84">07041415_broiler_meat_pESI_ESC-S_2007</strain>
        <strain evidence="72">09051564_79_broiler_meat_pESI_ESC-S_2009</strain>
        <strain evidence="56">11-6231</strain>
        <strain evidence="57">13-3055</strain>
        <strain evidence="83">14026835_human_pESI_CTX_M65_2014</strain>
        <strain evidence="58">Salmonella enterica</strain>
        <strain evidence="74">Sam_ff3851e3-f536-40fd-9773-2282a4e33e15</strain>
    </source>
</reference>
<evidence type="ECO:0000313" key="51">
    <source>
        <dbReference type="EMBL" id="EDG6335234.1"/>
    </source>
</evidence>